<comment type="caution">
    <text evidence="2">The sequence shown here is derived from an EMBL/GenBank/DDBJ whole genome shotgun (WGS) entry which is preliminary data.</text>
</comment>
<organism evidence="2 3">
    <name type="scientific">Chelatococcus albus</name>
    <dbReference type="NCBI Taxonomy" id="3047466"/>
    <lineage>
        <taxon>Bacteria</taxon>
        <taxon>Pseudomonadati</taxon>
        <taxon>Pseudomonadota</taxon>
        <taxon>Alphaproteobacteria</taxon>
        <taxon>Hyphomicrobiales</taxon>
        <taxon>Chelatococcaceae</taxon>
        <taxon>Chelatococcus</taxon>
    </lineage>
</organism>
<evidence type="ECO:0000313" key="2">
    <source>
        <dbReference type="EMBL" id="MDJ1158131.1"/>
    </source>
</evidence>
<keyword evidence="3" id="KW-1185">Reference proteome</keyword>
<gene>
    <name evidence="2" type="ORF">QNA08_07790</name>
</gene>
<feature type="transmembrane region" description="Helical" evidence="1">
    <location>
        <begin position="78"/>
        <end position="100"/>
    </location>
</feature>
<dbReference type="Proteomes" id="UP001321492">
    <property type="component" value="Unassembled WGS sequence"/>
</dbReference>
<evidence type="ECO:0000313" key="3">
    <source>
        <dbReference type="Proteomes" id="UP001321492"/>
    </source>
</evidence>
<evidence type="ECO:0000256" key="1">
    <source>
        <dbReference type="SAM" id="Phobius"/>
    </source>
</evidence>
<keyword evidence="1" id="KW-0472">Membrane</keyword>
<protein>
    <recommendedName>
        <fullName evidence="4">DUF423 domain-containing protein</fullName>
    </recommendedName>
</protein>
<dbReference type="EMBL" id="JASJEV010000004">
    <property type="protein sequence ID" value="MDJ1158131.1"/>
    <property type="molecule type" value="Genomic_DNA"/>
</dbReference>
<name>A0ABT7AFK6_9HYPH</name>
<reference evidence="2 3" key="1">
    <citation type="submission" date="2023-05" db="EMBL/GenBank/DDBJ databases">
        <title>Chelatococcus sp. nov., a moderately thermophilic bacterium isolated from hot spring microbial mat.</title>
        <authorList>
            <person name="Hu C.-J."/>
            <person name="Li W.-J."/>
        </authorList>
    </citation>
    <scope>NUCLEOTIDE SEQUENCE [LARGE SCALE GENOMIC DNA]</scope>
    <source>
        <strain evidence="2 3">SYSU G07232</strain>
    </source>
</reference>
<keyword evidence="1" id="KW-0812">Transmembrane</keyword>
<keyword evidence="1" id="KW-1133">Transmembrane helix</keyword>
<feature type="transmembrane region" description="Helical" evidence="1">
    <location>
        <begin position="48"/>
        <end position="71"/>
    </location>
</feature>
<dbReference type="RefSeq" id="WP_283740132.1">
    <property type="nucleotide sequence ID" value="NZ_JASJEV010000004.1"/>
</dbReference>
<sequence length="125" mass="13080">MLASLQPWLAAAALLSAATALIHTFLGGREIAVPLLAARDLAPVPKLTAYYCWHMVTLLLFAMAVGFALAAAGRGEGLATGLTILAALFALLSLGLVVGYRVNPWHMPQWALFLPIALCGALGNL</sequence>
<proteinExistence type="predicted"/>
<accession>A0ABT7AFK6</accession>
<evidence type="ECO:0008006" key="4">
    <source>
        <dbReference type="Google" id="ProtNLM"/>
    </source>
</evidence>